<organism evidence="1 2">
    <name type="scientific">Aspergillus bertholletiae</name>
    <dbReference type="NCBI Taxonomy" id="1226010"/>
    <lineage>
        <taxon>Eukaryota</taxon>
        <taxon>Fungi</taxon>
        <taxon>Dikarya</taxon>
        <taxon>Ascomycota</taxon>
        <taxon>Pezizomycotina</taxon>
        <taxon>Eurotiomycetes</taxon>
        <taxon>Eurotiomycetidae</taxon>
        <taxon>Eurotiales</taxon>
        <taxon>Aspergillaceae</taxon>
        <taxon>Aspergillus</taxon>
        <taxon>Aspergillus subgen. Circumdati</taxon>
    </lineage>
</organism>
<reference evidence="1 2" key="1">
    <citation type="submission" date="2019-04" db="EMBL/GenBank/DDBJ databases">
        <title>Friends and foes A comparative genomics studyof 23 Aspergillus species from section Flavi.</title>
        <authorList>
            <consortium name="DOE Joint Genome Institute"/>
            <person name="Kjaerbolling I."/>
            <person name="Vesth T."/>
            <person name="Frisvad J.C."/>
            <person name="Nybo J.L."/>
            <person name="Theobald S."/>
            <person name="Kildgaard S."/>
            <person name="Isbrandt T."/>
            <person name="Kuo A."/>
            <person name="Sato A."/>
            <person name="Lyhne E.K."/>
            <person name="Kogle M.E."/>
            <person name="Wiebenga A."/>
            <person name="Kun R.S."/>
            <person name="Lubbers R.J."/>
            <person name="Makela M.R."/>
            <person name="Barry K."/>
            <person name="Chovatia M."/>
            <person name="Clum A."/>
            <person name="Daum C."/>
            <person name="Haridas S."/>
            <person name="He G."/>
            <person name="LaButti K."/>
            <person name="Lipzen A."/>
            <person name="Mondo S."/>
            <person name="Riley R."/>
            <person name="Salamov A."/>
            <person name="Simmons B.A."/>
            <person name="Magnuson J.K."/>
            <person name="Henrissat B."/>
            <person name="Mortensen U.H."/>
            <person name="Larsen T.O."/>
            <person name="Devries R.P."/>
            <person name="Grigoriev I.V."/>
            <person name="Machida M."/>
            <person name="Baker S.E."/>
            <person name="Andersen M.R."/>
        </authorList>
    </citation>
    <scope>NUCLEOTIDE SEQUENCE [LARGE SCALE GENOMIC DNA]</scope>
    <source>
        <strain evidence="1 2">IBT 29228</strain>
    </source>
</reference>
<dbReference type="AlphaFoldDB" id="A0A5N7B7Q7"/>
<dbReference type="EMBL" id="ML736218">
    <property type="protein sequence ID" value="KAE8377779.1"/>
    <property type="molecule type" value="Genomic_DNA"/>
</dbReference>
<dbReference type="Proteomes" id="UP000326198">
    <property type="component" value="Unassembled WGS sequence"/>
</dbReference>
<accession>A0A5N7B7Q7</accession>
<proteinExistence type="predicted"/>
<protein>
    <submittedName>
        <fullName evidence="1">Uncharacterized protein</fullName>
    </submittedName>
</protein>
<evidence type="ECO:0000313" key="2">
    <source>
        <dbReference type="Proteomes" id="UP000326198"/>
    </source>
</evidence>
<keyword evidence="2" id="KW-1185">Reference proteome</keyword>
<evidence type="ECO:0000313" key="1">
    <source>
        <dbReference type="EMBL" id="KAE8377779.1"/>
    </source>
</evidence>
<gene>
    <name evidence="1" type="ORF">BDV26DRAFT_262929</name>
</gene>
<dbReference type="OrthoDB" id="4377891at2759"/>
<sequence>MQLFFASISPYLTCLGWQRKTNHTSSQDPLMTILQDGKSQINGRPAFRRHYIKQQVGDRYQIVRQVNTCDIGEGGQTVTHSWTEEFTIEGRRLQKSKCGLKLLQDYEICKRPT</sequence>
<name>A0A5N7B7Q7_9EURO</name>